<gene>
    <name evidence="1" type="ORF">FACUT_11194</name>
</gene>
<sequence>MMTVNDCYRVDNDPSDYKGGGQTIVDDATYEVYPGFLRSASRCGKQAGCDSTYEFTFNEYRVWGHGWANSDHGEALKKEIKGCALLPDTWKFTYGIREDGREWTARFRTGVFQKSCVGNAVGKASGIDDFGCAGSG</sequence>
<evidence type="ECO:0000313" key="1">
    <source>
        <dbReference type="EMBL" id="KAF4420374.1"/>
    </source>
</evidence>
<proteinExistence type="predicted"/>
<name>A0A8H4NAV4_9HYPO</name>
<accession>A0A8H4NAV4</accession>
<comment type="caution">
    <text evidence="1">The sequence shown here is derived from an EMBL/GenBank/DDBJ whole genome shotgun (WGS) entry which is preliminary data.</text>
</comment>
<protein>
    <submittedName>
        <fullName evidence="1">Subtilisin</fullName>
    </submittedName>
</protein>
<organism evidence="1 2">
    <name type="scientific">Fusarium acutatum</name>
    <dbReference type="NCBI Taxonomy" id="78861"/>
    <lineage>
        <taxon>Eukaryota</taxon>
        <taxon>Fungi</taxon>
        <taxon>Dikarya</taxon>
        <taxon>Ascomycota</taxon>
        <taxon>Pezizomycotina</taxon>
        <taxon>Sordariomycetes</taxon>
        <taxon>Hypocreomycetidae</taxon>
        <taxon>Hypocreales</taxon>
        <taxon>Nectriaceae</taxon>
        <taxon>Fusarium</taxon>
        <taxon>Fusarium fujikuroi species complex</taxon>
    </lineage>
</organism>
<dbReference type="OrthoDB" id="1896086at2759"/>
<evidence type="ECO:0000313" key="2">
    <source>
        <dbReference type="Proteomes" id="UP000536711"/>
    </source>
</evidence>
<reference evidence="1 2" key="1">
    <citation type="submission" date="2020-01" db="EMBL/GenBank/DDBJ databases">
        <title>Identification and distribution of gene clusters putatively required for synthesis of sphingolipid metabolism inhibitors in phylogenetically diverse species of the filamentous fungus Fusarium.</title>
        <authorList>
            <person name="Kim H.-S."/>
            <person name="Busman M."/>
            <person name="Brown D.W."/>
            <person name="Divon H."/>
            <person name="Uhlig S."/>
            <person name="Proctor R.H."/>
        </authorList>
    </citation>
    <scope>NUCLEOTIDE SEQUENCE [LARGE SCALE GENOMIC DNA]</scope>
    <source>
        <strain evidence="1 2">NRRL 13308</strain>
    </source>
</reference>
<keyword evidence="2" id="KW-1185">Reference proteome</keyword>
<dbReference type="AlphaFoldDB" id="A0A8H4NAV4"/>
<dbReference type="EMBL" id="JAADJF010000372">
    <property type="protein sequence ID" value="KAF4420374.1"/>
    <property type="molecule type" value="Genomic_DNA"/>
</dbReference>
<dbReference type="Proteomes" id="UP000536711">
    <property type="component" value="Unassembled WGS sequence"/>
</dbReference>